<protein>
    <submittedName>
        <fullName evidence="7">DNA-binding transcriptional regulator, LysR family</fullName>
    </submittedName>
</protein>
<dbReference type="Proteomes" id="UP000198802">
    <property type="component" value="Unassembled WGS sequence"/>
</dbReference>
<dbReference type="InterPro" id="IPR036390">
    <property type="entry name" value="WH_DNA-bd_sf"/>
</dbReference>
<dbReference type="PANTHER" id="PTHR30293:SF0">
    <property type="entry name" value="NITROGEN ASSIMILATION REGULATORY PROTEIN NAC"/>
    <property type="match status" value="1"/>
</dbReference>
<gene>
    <name evidence="7" type="ORF">Ga0074812_15131</name>
</gene>
<dbReference type="SUPFAM" id="SSF46785">
    <property type="entry name" value="Winged helix' DNA-binding domain"/>
    <property type="match status" value="1"/>
</dbReference>
<dbReference type="EMBL" id="FAOZ01000051">
    <property type="protein sequence ID" value="CUU60970.1"/>
    <property type="molecule type" value="Genomic_DNA"/>
</dbReference>
<keyword evidence="4" id="KW-0010">Activator</keyword>
<keyword evidence="2" id="KW-0805">Transcription regulation</keyword>
<dbReference type="Pfam" id="PF03466">
    <property type="entry name" value="LysR_substrate"/>
    <property type="match status" value="1"/>
</dbReference>
<dbReference type="InterPro" id="IPR036388">
    <property type="entry name" value="WH-like_DNA-bd_sf"/>
</dbReference>
<dbReference type="Gene3D" id="3.40.190.290">
    <property type="match status" value="1"/>
</dbReference>
<evidence type="ECO:0000256" key="3">
    <source>
        <dbReference type="ARBA" id="ARBA00023125"/>
    </source>
</evidence>
<dbReference type="PROSITE" id="PS50931">
    <property type="entry name" value="HTH_LYSR"/>
    <property type="match status" value="1"/>
</dbReference>
<dbReference type="AlphaFoldDB" id="A0A0S4R2I4"/>
<dbReference type="GO" id="GO:0003677">
    <property type="term" value="F:DNA binding"/>
    <property type="evidence" value="ECO:0007669"/>
    <property type="project" value="UniProtKB-KW"/>
</dbReference>
<comment type="similarity">
    <text evidence="1">Belongs to the LysR transcriptional regulatory family.</text>
</comment>
<keyword evidence="3 7" id="KW-0238">DNA-binding</keyword>
<evidence type="ECO:0000256" key="1">
    <source>
        <dbReference type="ARBA" id="ARBA00009437"/>
    </source>
</evidence>
<reference evidence="8" key="1">
    <citation type="submission" date="2015-11" db="EMBL/GenBank/DDBJ databases">
        <authorList>
            <person name="Varghese N."/>
        </authorList>
    </citation>
    <scope>NUCLEOTIDE SEQUENCE [LARGE SCALE GENOMIC DNA]</scope>
    <source>
        <strain evidence="8">DSM 45899</strain>
    </source>
</reference>
<proteinExistence type="inferred from homology"/>
<dbReference type="GO" id="GO:0003700">
    <property type="term" value="F:DNA-binding transcription factor activity"/>
    <property type="evidence" value="ECO:0007669"/>
    <property type="project" value="InterPro"/>
</dbReference>
<dbReference type="Gene3D" id="1.10.10.10">
    <property type="entry name" value="Winged helix-like DNA-binding domain superfamily/Winged helix DNA-binding domain"/>
    <property type="match status" value="1"/>
</dbReference>
<evidence type="ECO:0000259" key="6">
    <source>
        <dbReference type="PROSITE" id="PS50931"/>
    </source>
</evidence>
<organism evidence="7 8">
    <name type="scientific">Parafrankia irregularis</name>
    <dbReference type="NCBI Taxonomy" id="795642"/>
    <lineage>
        <taxon>Bacteria</taxon>
        <taxon>Bacillati</taxon>
        <taxon>Actinomycetota</taxon>
        <taxon>Actinomycetes</taxon>
        <taxon>Frankiales</taxon>
        <taxon>Frankiaceae</taxon>
        <taxon>Parafrankia</taxon>
    </lineage>
</organism>
<evidence type="ECO:0000313" key="7">
    <source>
        <dbReference type="EMBL" id="CUU60970.1"/>
    </source>
</evidence>
<keyword evidence="5" id="KW-0804">Transcription</keyword>
<keyword evidence="8" id="KW-1185">Reference proteome</keyword>
<accession>A0A0S4R2I4</accession>
<dbReference type="Pfam" id="PF00126">
    <property type="entry name" value="HTH_1"/>
    <property type="match status" value="1"/>
</dbReference>
<name>A0A0S4R2I4_9ACTN</name>
<dbReference type="PANTHER" id="PTHR30293">
    <property type="entry name" value="TRANSCRIPTIONAL REGULATORY PROTEIN NAC-RELATED"/>
    <property type="match status" value="1"/>
</dbReference>
<dbReference type="InterPro" id="IPR000847">
    <property type="entry name" value="LysR_HTH_N"/>
</dbReference>
<dbReference type="InterPro" id="IPR005119">
    <property type="entry name" value="LysR_subst-bd"/>
</dbReference>
<evidence type="ECO:0000313" key="8">
    <source>
        <dbReference type="Proteomes" id="UP000198802"/>
    </source>
</evidence>
<dbReference type="FunFam" id="1.10.10.10:FF:000001">
    <property type="entry name" value="LysR family transcriptional regulator"/>
    <property type="match status" value="1"/>
</dbReference>
<evidence type="ECO:0000256" key="2">
    <source>
        <dbReference type="ARBA" id="ARBA00023015"/>
    </source>
</evidence>
<evidence type="ECO:0000256" key="4">
    <source>
        <dbReference type="ARBA" id="ARBA00023159"/>
    </source>
</evidence>
<feature type="domain" description="HTH lysR-type" evidence="6">
    <location>
        <begin position="9"/>
        <end position="66"/>
    </location>
</feature>
<dbReference type="PRINTS" id="PR00039">
    <property type="entry name" value="HTHLYSR"/>
</dbReference>
<sequence length="327" mass="35086">MAGVAWSSMDTQRLRHFLRVAEEGSISGAATELGIAQPALSRQIRLLEEDLGVTLFRRTARGVQLTEEGERLRVTTASPLRQLELAMRYVGSPLARLERSLHIGLPPTAAGILATPMLEGLTAAFPKIEFALSVASTDVLVQGMLKGTIDIAVVSPAHDGRLFYHDLLSEDLVVVGGPASSLRPDRAVQFSELVNLPLVLPISPSGIRNSLENTALRLKLTIISRFSTDSLEVMKDLVRAGHGHSVLPLSACATEIATKRLRHAPLGGPSLTHQLGIAVTSHLELPRGFATKVGQVIREEAEGLVRSGVWAAELSPRRGLSDGPPQQ</sequence>
<dbReference type="GO" id="GO:2000142">
    <property type="term" value="P:regulation of DNA-templated transcription initiation"/>
    <property type="evidence" value="ECO:0007669"/>
    <property type="project" value="TreeGrafter"/>
</dbReference>
<dbReference type="SUPFAM" id="SSF53850">
    <property type="entry name" value="Periplasmic binding protein-like II"/>
    <property type="match status" value="1"/>
</dbReference>
<evidence type="ECO:0000256" key="5">
    <source>
        <dbReference type="ARBA" id="ARBA00023163"/>
    </source>
</evidence>